<dbReference type="Proteomes" id="UP000535182">
    <property type="component" value="Unassembled WGS sequence"/>
</dbReference>
<evidence type="ECO:0000256" key="1">
    <source>
        <dbReference type="ARBA" id="ARBA00010552"/>
    </source>
</evidence>
<dbReference type="InterPro" id="IPR035959">
    <property type="entry name" value="RutC-like_sf"/>
</dbReference>
<name>A0A9X0QAX9_9BACT</name>
<keyword evidence="2" id="KW-0378">Hydrolase</keyword>
<organism evidence="2 3">
    <name type="scientific">Tunturiibacter gelidiferens</name>
    <dbReference type="NCBI Taxonomy" id="3069689"/>
    <lineage>
        <taxon>Bacteria</taxon>
        <taxon>Pseudomonadati</taxon>
        <taxon>Acidobacteriota</taxon>
        <taxon>Terriglobia</taxon>
        <taxon>Terriglobales</taxon>
        <taxon>Acidobacteriaceae</taxon>
        <taxon>Tunturiibacter</taxon>
    </lineage>
</organism>
<dbReference type="RefSeq" id="WP_183973357.1">
    <property type="nucleotide sequence ID" value="NZ_JACHEB010000001.1"/>
</dbReference>
<reference evidence="2 3" key="1">
    <citation type="submission" date="2020-08" db="EMBL/GenBank/DDBJ databases">
        <title>Genomic Encyclopedia of Type Strains, Phase IV (KMG-V): Genome sequencing to study the core and pangenomes of soil and plant-associated prokaryotes.</title>
        <authorList>
            <person name="Whitman W."/>
        </authorList>
    </citation>
    <scope>NUCLEOTIDE SEQUENCE [LARGE SCALE GENOMIC DNA]</scope>
    <source>
        <strain evidence="2 3">X5P2</strain>
    </source>
</reference>
<dbReference type="EC" id="3.5.99.10" evidence="2"/>
<dbReference type="InterPro" id="IPR019897">
    <property type="entry name" value="RidA_CS"/>
</dbReference>
<comment type="caution">
    <text evidence="2">The sequence shown here is derived from an EMBL/GenBank/DDBJ whole genome shotgun (WGS) entry which is preliminary data.</text>
</comment>
<dbReference type="AlphaFoldDB" id="A0A9X0QAX9"/>
<dbReference type="CDD" id="cd00448">
    <property type="entry name" value="YjgF_YER057c_UK114_family"/>
    <property type="match status" value="1"/>
</dbReference>
<dbReference type="Pfam" id="PF01042">
    <property type="entry name" value="Ribonuc_L-PSP"/>
    <property type="match status" value="1"/>
</dbReference>
<dbReference type="NCBIfam" id="TIGR00004">
    <property type="entry name" value="Rid family detoxifying hydrolase"/>
    <property type="match status" value="1"/>
</dbReference>
<dbReference type="GO" id="GO:0005829">
    <property type="term" value="C:cytosol"/>
    <property type="evidence" value="ECO:0007669"/>
    <property type="project" value="TreeGrafter"/>
</dbReference>
<dbReference type="EMBL" id="JACHEB010000001">
    <property type="protein sequence ID" value="MBB5327027.1"/>
    <property type="molecule type" value="Genomic_DNA"/>
</dbReference>
<comment type="similarity">
    <text evidence="1">Belongs to the RutC family.</text>
</comment>
<proteinExistence type="inferred from homology"/>
<dbReference type="PANTHER" id="PTHR11803:SF39">
    <property type="entry name" value="2-IMINOBUTANOATE_2-IMINOPROPANOATE DEAMINASE"/>
    <property type="match status" value="1"/>
</dbReference>
<accession>A0A9X0QAX9</accession>
<dbReference type="InterPro" id="IPR006056">
    <property type="entry name" value="RidA"/>
</dbReference>
<protein>
    <submittedName>
        <fullName evidence="2">2-iminobutanoate/2-iminopropanoate deaminase</fullName>
        <ecNumber evidence="2">3.5.99.10</ecNumber>
    </submittedName>
</protein>
<dbReference type="PANTHER" id="PTHR11803">
    <property type="entry name" value="2-IMINOBUTANOATE/2-IMINOPROPANOATE DEAMINASE RIDA"/>
    <property type="match status" value="1"/>
</dbReference>
<gene>
    <name evidence="2" type="ORF">HDF14_000621</name>
</gene>
<keyword evidence="3" id="KW-1185">Reference proteome</keyword>
<dbReference type="GO" id="GO:0120241">
    <property type="term" value="F:2-iminobutanoate/2-iminopropanoate deaminase"/>
    <property type="evidence" value="ECO:0007669"/>
    <property type="project" value="UniProtKB-EC"/>
</dbReference>
<dbReference type="InterPro" id="IPR006175">
    <property type="entry name" value="YjgF/YER057c/UK114"/>
</dbReference>
<evidence type="ECO:0000313" key="3">
    <source>
        <dbReference type="Proteomes" id="UP000535182"/>
    </source>
</evidence>
<dbReference type="PROSITE" id="PS01094">
    <property type="entry name" value="UPF0076"/>
    <property type="match status" value="1"/>
</dbReference>
<sequence>MSDQKKTAISTKEAPAAIGPYSQAVRVGDMLFASGQVGLEPATGQMVAGGITEQTVRALENVKAVLAQAGLDLSHVVKTTVFLKTMGDFAAMNEIYAKYLAPEGVVAPARSTVAAAGLPKDALVEIEVIAKDGA</sequence>
<evidence type="ECO:0000313" key="2">
    <source>
        <dbReference type="EMBL" id="MBB5327027.1"/>
    </source>
</evidence>
<dbReference type="FunFam" id="3.30.1330.40:FF:000001">
    <property type="entry name" value="L-PSP family endoribonuclease"/>
    <property type="match status" value="1"/>
</dbReference>
<dbReference type="SUPFAM" id="SSF55298">
    <property type="entry name" value="YjgF-like"/>
    <property type="match status" value="1"/>
</dbReference>
<dbReference type="Gene3D" id="3.30.1330.40">
    <property type="entry name" value="RutC-like"/>
    <property type="match status" value="1"/>
</dbReference>